<feature type="chain" id="PRO_5047533122" description="Lysyl endopeptidase" evidence="2">
    <location>
        <begin position="28"/>
        <end position="531"/>
    </location>
</feature>
<feature type="compositionally biased region" description="Low complexity" evidence="1">
    <location>
        <begin position="496"/>
        <end position="517"/>
    </location>
</feature>
<evidence type="ECO:0000256" key="2">
    <source>
        <dbReference type="SAM" id="SignalP"/>
    </source>
</evidence>
<organism evidence="3 4">
    <name type="scientific">Pseudoxanthomonas sacheonensis</name>
    <dbReference type="NCBI Taxonomy" id="443615"/>
    <lineage>
        <taxon>Bacteria</taxon>
        <taxon>Pseudomonadati</taxon>
        <taxon>Pseudomonadota</taxon>
        <taxon>Gammaproteobacteria</taxon>
        <taxon>Lysobacterales</taxon>
        <taxon>Lysobacteraceae</taxon>
        <taxon>Pseudoxanthomonas</taxon>
    </lineage>
</organism>
<dbReference type="PANTHER" id="PTHR36234:SF5">
    <property type="entry name" value="LYSYL ENDOPEPTIDASE"/>
    <property type="match status" value="1"/>
</dbReference>
<dbReference type="Gene3D" id="2.40.10.10">
    <property type="entry name" value="Trypsin-like serine proteases"/>
    <property type="match status" value="2"/>
</dbReference>
<dbReference type="InterPro" id="IPR009003">
    <property type="entry name" value="Peptidase_S1_PA"/>
</dbReference>
<evidence type="ECO:0000313" key="3">
    <source>
        <dbReference type="EMBL" id="MDR6842378.1"/>
    </source>
</evidence>
<name>A0ABU1RUC8_9GAMM</name>
<dbReference type="RefSeq" id="WP_310094290.1">
    <property type="nucleotide sequence ID" value="NZ_JAVDTT010000003.1"/>
</dbReference>
<protein>
    <recommendedName>
        <fullName evidence="5">Lysyl endopeptidase</fullName>
    </recommendedName>
</protein>
<accession>A0ABU1RUC8</accession>
<gene>
    <name evidence="3" type="ORF">J2W94_002672</name>
</gene>
<reference evidence="3 4" key="1">
    <citation type="submission" date="2023-07" db="EMBL/GenBank/DDBJ databases">
        <title>Sorghum-associated microbial communities from plants grown in Nebraska, USA.</title>
        <authorList>
            <person name="Schachtman D."/>
        </authorList>
    </citation>
    <scope>NUCLEOTIDE SEQUENCE [LARGE SCALE GENOMIC DNA]</scope>
    <source>
        <strain evidence="3 4">BE107</strain>
    </source>
</reference>
<dbReference type="PANTHER" id="PTHR36234">
    <property type="entry name" value="LYSYL ENDOPEPTIDASE"/>
    <property type="match status" value="1"/>
</dbReference>
<feature type="region of interest" description="Disordered" evidence="1">
    <location>
        <begin position="494"/>
        <end position="517"/>
    </location>
</feature>
<dbReference type="Proteomes" id="UP001254759">
    <property type="component" value="Unassembled WGS sequence"/>
</dbReference>
<dbReference type="EMBL" id="JAVDTT010000003">
    <property type="protein sequence ID" value="MDR6842378.1"/>
    <property type="molecule type" value="Genomic_DNA"/>
</dbReference>
<evidence type="ECO:0000313" key="4">
    <source>
        <dbReference type="Proteomes" id="UP001254759"/>
    </source>
</evidence>
<keyword evidence="4" id="KW-1185">Reference proteome</keyword>
<evidence type="ECO:0000256" key="1">
    <source>
        <dbReference type="SAM" id="MobiDB-lite"/>
    </source>
</evidence>
<feature type="signal peptide" evidence="2">
    <location>
        <begin position="1"/>
        <end position="27"/>
    </location>
</feature>
<keyword evidence="2" id="KW-0732">Signal</keyword>
<dbReference type="SUPFAM" id="SSF50494">
    <property type="entry name" value="Trypsin-like serine proteases"/>
    <property type="match status" value="1"/>
</dbReference>
<proteinExistence type="predicted"/>
<dbReference type="InterPro" id="IPR043504">
    <property type="entry name" value="Peptidase_S1_PA_chymotrypsin"/>
</dbReference>
<sequence length="531" mass="56141">MKSNLRPAVVAGVLCSLITFGLHSAIAATSVPSEPNKVTAASLPLHWRSEGFPSNQVSRLSYREIAAERILKVQQYNATRQMKPAQSGIARAALDEGAISTLPPLRWIKSRDGGYVARIEVMSPVALGLRVGLQVSALSPQAELRFGGSSNPYQVIAMMTGSNVLQLVDSRGIFWTPDTDGEKQFIEIYLPAGVSRTSVRLQTPLLSHLLVNSLNDAKIIEKAGFGESGACNVNTVCRVAEFGANYVSAKNAVAHMSFTYPNGASFICSGTLLADTNTQTQVPYFYTAHHCFAGGEGGVPVTAYPSGFQAVANTLTTYWKYETTACTTSVNPGRQTLAGGSDYLYSDPNTDGMLLRLKATPPAGSEFAGWDYALLPTSSSIIGIHHPSGDVKKVSSGQQLSRDADQNEVAWLSGTTEGGSSGSGLFTADATGYHLRGGLLGGSASCANTGSLENAGNRDYYSRFDLVFPHIASYLAPVPGPLLRANGSQPLIPPRAGAASAVTSSPAPAKTARPPTRNSLIRVWRVGPLEP</sequence>
<evidence type="ECO:0008006" key="5">
    <source>
        <dbReference type="Google" id="ProtNLM"/>
    </source>
</evidence>
<comment type="caution">
    <text evidence="3">The sequence shown here is derived from an EMBL/GenBank/DDBJ whole genome shotgun (WGS) entry which is preliminary data.</text>
</comment>